<sequence>MGPDVCFRTRRTRFFLHP</sequence>
<dbReference type="AlphaFoldDB" id="A0A2P2IPM2"/>
<name>A0A2P2IPM2_RHIMU</name>
<dbReference type="EMBL" id="GGEC01002686">
    <property type="protein sequence ID" value="MBW83169.1"/>
    <property type="molecule type" value="Transcribed_RNA"/>
</dbReference>
<reference evidence="1" key="1">
    <citation type="submission" date="2018-02" db="EMBL/GenBank/DDBJ databases">
        <title>Rhizophora mucronata_Transcriptome.</title>
        <authorList>
            <person name="Meera S.P."/>
            <person name="Sreeshan A."/>
            <person name="Augustine A."/>
        </authorList>
    </citation>
    <scope>NUCLEOTIDE SEQUENCE</scope>
    <source>
        <tissue evidence="1">Leaf</tissue>
    </source>
</reference>
<proteinExistence type="predicted"/>
<evidence type="ECO:0000313" key="1">
    <source>
        <dbReference type="EMBL" id="MBW83169.1"/>
    </source>
</evidence>
<protein>
    <submittedName>
        <fullName evidence="1">Uncharacterized protein</fullName>
    </submittedName>
</protein>
<organism evidence="1">
    <name type="scientific">Rhizophora mucronata</name>
    <name type="common">Asiatic mangrove</name>
    <dbReference type="NCBI Taxonomy" id="61149"/>
    <lineage>
        <taxon>Eukaryota</taxon>
        <taxon>Viridiplantae</taxon>
        <taxon>Streptophyta</taxon>
        <taxon>Embryophyta</taxon>
        <taxon>Tracheophyta</taxon>
        <taxon>Spermatophyta</taxon>
        <taxon>Magnoliopsida</taxon>
        <taxon>eudicotyledons</taxon>
        <taxon>Gunneridae</taxon>
        <taxon>Pentapetalae</taxon>
        <taxon>rosids</taxon>
        <taxon>fabids</taxon>
        <taxon>Malpighiales</taxon>
        <taxon>Rhizophoraceae</taxon>
        <taxon>Rhizophora</taxon>
    </lineage>
</organism>
<accession>A0A2P2IPM2</accession>